<dbReference type="GO" id="GO:0006396">
    <property type="term" value="P:RNA processing"/>
    <property type="evidence" value="ECO:0007669"/>
    <property type="project" value="InterPro"/>
</dbReference>
<evidence type="ECO:0000259" key="3">
    <source>
        <dbReference type="Pfam" id="PF00588"/>
    </source>
</evidence>
<dbReference type="SUPFAM" id="SSF75217">
    <property type="entry name" value="alpha/beta knot"/>
    <property type="match status" value="1"/>
</dbReference>
<name>A0A645GBX2_9ZZZZ</name>
<dbReference type="GO" id="GO:0008173">
    <property type="term" value="F:RNA methyltransferase activity"/>
    <property type="evidence" value="ECO:0007669"/>
    <property type="project" value="InterPro"/>
</dbReference>
<keyword evidence="1 4" id="KW-0489">Methyltransferase</keyword>
<proteinExistence type="predicted"/>
<dbReference type="InterPro" id="IPR029028">
    <property type="entry name" value="Alpha/beta_knot_MTases"/>
</dbReference>
<gene>
    <name evidence="4" type="ORF">SDC9_171805</name>
</gene>
<dbReference type="EC" id="2.1.1.-" evidence="4"/>
<dbReference type="InterPro" id="IPR001537">
    <property type="entry name" value="SpoU_MeTrfase"/>
</dbReference>
<sequence length="68" mass="7339">MTGKEHFEADMKGPIALVIGSEGEGVSRLVKEKCDFTVSIPMKGKIESLNASVAAGLLMYEVVRQRKG</sequence>
<dbReference type="GO" id="GO:0003723">
    <property type="term" value="F:RNA binding"/>
    <property type="evidence" value="ECO:0007669"/>
    <property type="project" value="InterPro"/>
</dbReference>
<dbReference type="InterPro" id="IPR004441">
    <property type="entry name" value="rRNA_MeTrfase_TrmH"/>
</dbReference>
<dbReference type="PANTHER" id="PTHR46429:SF1">
    <property type="entry name" value="23S RRNA (GUANOSINE-2'-O-)-METHYLTRANSFERASE RLMB"/>
    <property type="match status" value="1"/>
</dbReference>
<dbReference type="EMBL" id="VSSQ01073254">
    <property type="protein sequence ID" value="MPN24407.1"/>
    <property type="molecule type" value="Genomic_DNA"/>
</dbReference>
<dbReference type="GO" id="GO:0032259">
    <property type="term" value="P:methylation"/>
    <property type="evidence" value="ECO:0007669"/>
    <property type="project" value="UniProtKB-KW"/>
</dbReference>
<protein>
    <submittedName>
        <fullName evidence="4">Putative TrmH family tRNA/rRNA methyltransferase</fullName>
        <ecNumber evidence="4">2.1.1.-</ecNumber>
    </submittedName>
</protein>
<evidence type="ECO:0000313" key="4">
    <source>
        <dbReference type="EMBL" id="MPN24407.1"/>
    </source>
</evidence>
<dbReference type="InterPro" id="IPR029026">
    <property type="entry name" value="tRNA_m1G_MTases_N"/>
</dbReference>
<dbReference type="GO" id="GO:0005829">
    <property type="term" value="C:cytosol"/>
    <property type="evidence" value="ECO:0007669"/>
    <property type="project" value="TreeGrafter"/>
</dbReference>
<dbReference type="PANTHER" id="PTHR46429">
    <property type="entry name" value="23S RRNA (GUANOSINE-2'-O-)-METHYLTRANSFERASE RLMB"/>
    <property type="match status" value="1"/>
</dbReference>
<evidence type="ECO:0000256" key="2">
    <source>
        <dbReference type="ARBA" id="ARBA00022679"/>
    </source>
</evidence>
<dbReference type="Gene3D" id="3.40.1280.10">
    <property type="match status" value="1"/>
</dbReference>
<organism evidence="4">
    <name type="scientific">bioreactor metagenome</name>
    <dbReference type="NCBI Taxonomy" id="1076179"/>
    <lineage>
        <taxon>unclassified sequences</taxon>
        <taxon>metagenomes</taxon>
        <taxon>ecological metagenomes</taxon>
    </lineage>
</organism>
<comment type="caution">
    <text evidence="4">The sequence shown here is derived from an EMBL/GenBank/DDBJ whole genome shotgun (WGS) entry which is preliminary data.</text>
</comment>
<reference evidence="4" key="1">
    <citation type="submission" date="2019-08" db="EMBL/GenBank/DDBJ databases">
        <authorList>
            <person name="Kucharzyk K."/>
            <person name="Murdoch R.W."/>
            <person name="Higgins S."/>
            <person name="Loffler F."/>
        </authorList>
    </citation>
    <scope>NUCLEOTIDE SEQUENCE</scope>
</reference>
<keyword evidence="2 4" id="KW-0808">Transferase</keyword>
<feature type="domain" description="tRNA/rRNA methyltransferase SpoU type" evidence="3">
    <location>
        <begin position="3"/>
        <end position="60"/>
    </location>
</feature>
<evidence type="ECO:0000256" key="1">
    <source>
        <dbReference type="ARBA" id="ARBA00022603"/>
    </source>
</evidence>
<dbReference type="AlphaFoldDB" id="A0A645GBX2"/>
<accession>A0A645GBX2</accession>
<dbReference type="Pfam" id="PF00588">
    <property type="entry name" value="SpoU_methylase"/>
    <property type="match status" value="1"/>
</dbReference>